<organism evidence="1 2">
    <name type="scientific">Candidatus Scalindua rubra</name>
    <dbReference type="NCBI Taxonomy" id="1872076"/>
    <lineage>
        <taxon>Bacteria</taxon>
        <taxon>Pseudomonadati</taxon>
        <taxon>Planctomycetota</taxon>
        <taxon>Candidatus Brocadiia</taxon>
        <taxon>Candidatus Brocadiales</taxon>
        <taxon>Candidatus Scalinduaceae</taxon>
        <taxon>Candidatus Scalindua</taxon>
    </lineage>
</organism>
<protein>
    <submittedName>
        <fullName evidence="1">Uncharacterized protein</fullName>
    </submittedName>
</protein>
<sequence length="287" mass="32167">MRGANLEIIASKMGVSINYVKDLCQGLIQDNLIRQESGGEYRVTPKGSRIQISGGENRIQPARNIGVSAGDAIPKGLNLIEKERMQEGMNGNEKRYSIGEVIGEIEMKSNLPSPEQVEAALRSNPQSSYKEMEERMTSYTLVCPANGKETTWHYCSACPQQRGIDLKKWTVQCNYEFNEIRLDMVSGKEEIKALAGDNKGEITDIDIEESVALPHVKCPLFGRVIAVDRCADCRYQRGGEWHCTSRKRGVVGWVLCGSPSSIERRNDDGRKVIYGGKEWNVVPPRWR</sequence>
<comment type="caution">
    <text evidence="1">The sequence shown here is derived from an EMBL/GenBank/DDBJ whole genome shotgun (WGS) entry which is preliminary data.</text>
</comment>
<accession>A0A1E3XD45</accession>
<evidence type="ECO:0000313" key="2">
    <source>
        <dbReference type="Proteomes" id="UP000094056"/>
    </source>
</evidence>
<dbReference type="EMBL" id="MAYW01000026">
    <property type="protein sequence ID" value="ODS33519.1"/>
    <property type="molecule type" value="Genomic_DNA"/>
</dbReference>
<dbReference type="Proteomes" id="UP000094056">
    <property type="component" value="Unassembled WGS sequence"/>
</dbReference>
<dbReference type="AlphaFoldDB" id="A0A1E3XD45"/>
<proteinExistence type="predicted"/>
<name>A0A1E3XD45_9BACT</name>
<reference evidence="1 2" key="1">
    <citation type="submission" date="2016-07" db="EMBL/GenBank/DDBJ databases">
        <title>Draft genome of Scalindua rubra, obtained from a brine-seawater interface in the Red Sea, sheds light on salt adaptation in anammox bacteria.</title>
        <authorList>
            <person name="Speth D.R."/>
            <person name="Lagkouvardos I."/>
            <person name="Wang Y."/>
            <person name="Qian P.-Y."/>
            <person name="Dutilh B.E."/>
            <person name="Jetten M.S."/>
        </authorList>
    </citation>
    <scope>NUCLEOTIDE SEQUENCE [LARGE SCALE GENOMIC DNA]</scope>
    <source>
        <strain evidence="1">BSI-1</strain>
    </source>
</reference>
<evidence type="ECO:0000313" key="1">
    <source>
        <dbReference type="EMBL" id="ODS33519.1"/>
    </source>
</evidence>
<gene>
    <name evidence="1" type="ORF">SCARUB_01343</name>
</gene>